<reference evidence="2 3" key="1">
    <citation type="submission" date="2018-08" db="EMBL/GenBank/DDBJ databases">
        <title>A genome reference for cultivated species of the human gut microbiota.</title>
        <authorList>
            <person name="Zou Y."/>
            <person name="Xue W."/>
            <person name="Luo G."/>
        </authorList>
    </citation>
    <scope>NUCLEOTIDE SEQUENCE [LARGE SCALE GENOMIC DNA]</scope>
    <source>
        <strain evidence="2 3">AM26-26AC</strain>
    </source>
</reference>
<keyword evidence="2" id="KW-0808">Transferase</keyword>
<name>A0A414MAX7_9BACE</name>
<dbReference type="Proteomes" id="UP000520291">
    <property type="component" value="Unassembled WGS sequence"/>
</dbReference>
<reference evidence="1 4" key="2">
    <citation type="submission" date="2020-04" db="EMBL/GenBank/DDBJ databases">
        <authorList>
            <person name="Hitch T.C.A."/>
            <person name="Wylensek D."/>
            <person name="Clavel T."/>
        </authorList>
    </citation>
    <scope>NUCLEOTIDE SEQUENCE [LARGE SCALE GENOMIC DNA]</scope>
    <source>
        <strain evidence="1 4">WCA3-601-WT-5E</strain>
    </source>
</reference>
<evidence type="ECO:0000313" key="1">
    <source>
        <dbReference type="EMBL" id="NME85380.1"/>
    </source>
</evidence>
<sequence length="393" mass="45474">MNKRILLVFPGLRPHLNEGAKHRLNSYIENYKTQGYIVDVLCFYRDISYIGRLNKYINSNANWHFYPMILPETMHPILTWLLNAYFQIITAFVSKLKQYNIVQCETNGSPLRYVNKKICRITDFHGDGVSELMFSRGLPERNWIIQYFKKIQYQSIMYSDICITVSDNLTSQLERNTGLKIGKNPIISCGVDLNLYKKASLEYDLGVDVKGRIIVGYCGGLQMWQNINAISDVVRRLYQLDRRIFFVIYTAFDIPDDLNIKLQQLGENNYTVKSLKPSEVPSALKRLDAGFLLRDNLPLNIVSSPTKICEYLAAGVPVICTPYSGDYSRSVQTGRTGYVFIDYPEILESDIERLLCYLIKVKSERDYYSKLCIEAASRRTFDKEYENLTNMIN</sequence>
<evidence type="ECO:0000313" key="3">
    <source>
        <dbReference type="Proteomes" id="UP000283538"/>
    </source>
</evidence>
<protein>
    <submittedName>
        <fullName evidence="2">Glycosyl transferase group 1</fullName>
    </submittedName>
    <submittedName>
        <fullName evidence="1">Glycosyltransferase family 4 protein</fullName>
    </submittedName>
</protein>
<evidence type="ECO:0000313" key="4">
    <source>
        <dbReference type="Proteomes" id="UP000520291"/>
    </source>
</evidence>
<dbReference type="SUPFAM" id="SSF53756">
    <property type="entry name" value="UDP-Glycosyltransferase/glycogen phosphorylase"/>
    <property type="match status" value="1"/>
</dbReference>
<organism evidence="2 3">
    <name type="scientific">Bacteroides eggerthii</name>
    <dbReference type="NCBI Taxonomy" id="28111"/>
    <lineage>
        <taxon>Bacteria</taxon>
        <taxon>Pseudomonadati</taxon>
        <taxon>Bacteroidota</taxon>
        <taxon>Bacteroidia</taxon>
        <taxon>Bacteroidales</taxon>
        <taxon>Bacteroidaceae</taxon>
        <taxon>Bacteroides</taxon>
    </lineage>
</organism>
<dbReference type="Proteomes" id="UP000283538">
    <property type="component" value="Unassembled WGS sequence"/>
</dbReference>
<evidence type="ECO:0000313" key="2">
    <source>
        <dbReference type="EMBL" id="RHF08248.1"/>
    </source>
</evidence>
<dbReference type="GO" id="GO:0016740">
    <property type="term" value="F:transferase activity"/>
    <property type="evidence" value="ECO:0007669"/>
    <property type="project" value="UniProtKB-KW"/>
</dbReference>
<dbReference type="RefSeq" id="WP_118226243.1">
    <property type="nucleotide sequence ID" value="NZ_JABAGL010000006.1"/>
</dbReference>
<dbReference type="EMBL" id="QSLA01000011">
    <property type="protein sequence ID" value="RHF08248.1"/>
    <property type="molecule type" value="Genomic_DNA"/>
</dbReference>
<dbReference type="AlphaFoldDB" id="A0A414MAX7"/>
<dbReference type="Pfam" id="PF13692">
    <property type="entry name" value="Glyco_trans_1_4"/>
    <property type="match status" value="1"/>
</dbReference>
<dbReference type="Gene3D" id="3.40.50.2000">
    <property type="entry name" value="Glycogen Phosphorylase B"/>
    <property type="match status" value="2"/>
</dbReference>
<dbReference type="PANTHER" id="PTHR12526">
    <property type="entry name" value="GLYCOSYLTRANSFERASE"/>
    <property type="match status" value="1"/>
</dbReference>
<comment type="caution">
    <text evidence="2">The sequence shown here is derived from an EMBL/GenBank/DDBJ whole genome shotgun (WGS) entry which is preliminary data.</text>
</comment>
<proteinExistence type="predicted"/>
<gene>
    <name evidence="2" type="ORF">DW701_10535</name>
    <name evidence="1" type="ORF">HF841_04990</name>
</gene>
<accession>A0A414MAX7</accession>
<dbReference type="EMBL" id="JABAGL010000006">
    <property type="protein sequence ID" value="NME85380.1"/>
    <property type="molecule type" value="Genomic_DNA"/>
</dbReference>